<dbReference type="SUPFAM" id="SSF50118">
    <property type="entry name" value="Cell growth inhibitor/plasmid maintenance toxic component"/>
    <property type="match status" value="1"/>
</dbReference>
<dbReference type="RefSeq" id="WP_136110584.1">
    <property type="nucleotide sequence ID" value="NZ_CAAIJW010000014.1"/>
</dbReference>
<dbReference type="Pfam" id="PF02452">
    <property type="entry name" value="PemK_toxin"/>
    <property type="match status" value="1"/>
</dbReference>
<comment type="similarity">
    <text evidence="1">Belongs to the PemK/MazF family.</text>
</comment>
<dbReference type="EMBL" id="CAAIJW010000014">
    <property type="protein sequence ID" value="VHD18167.1"/>
    <property type="molecule type" value="Genomic_DNA"/>
</dbReference>
<evidence type="ECO:0000256" key="2">
    <source>
        <dbReference type="ARBA" id="ARBA00022649"/>
    </source>
</evidence>
<dbReference type="GO" id="GO:0003677">
    <property type="term" value="F:DNA binding"/>
    <property type="evidence" value="ECO:0007669"/>
    <property type="project" value="InterPro"/>
</dbReference>
<evidence type="ECO:0000313" key="3">
    <source>
        <dbReference type="EMBL" id="VHD18167.1"/>
    </source>
</evidence>
<accession>A0A8B6J3D8</accession>
<evidence type="ECO:0000313" key="4">
    <source>
        <dbReference type="Proteomes" id="UP000353394"/>
    </source>
</evidence>
<dbReference type="Proteomes" id="UP000353394">
    <property type="component" value="Unassembled WGS sequence"/>
</dbReference>
<dbReference type="InterPro" id="IPR011067">
    <property type="entry name" value="Plasmid_toxin/cell-grow_inhib"/>
</dbReference>
<dbReference type="Gene3D" id="2.30.30.110">
    <property type="match status" value="1"/>
</dbReference>
<organism evidence="3 4">
    <name type="scientific">Streptococcus pyogenes</name>
    <dbReference type="NCBI Taxonomy" id="1314"/>
    <lineage>
        <taxon>Bacteria</taxon>
        <taxon>Bacillati</taxon>
        <taxon>Bacillota</taxon>
        <taxon>Bacilli</taxon>
        <taxon>Lactobacillales</taxon>
        <taxon>Streptococcaceae</taxon>
        <taxon>Streptococcus</taxon>
    </lineage>
</organism>
<dbReference type="AlphaFoldDB" id="A0A8B6J3D8"/>
<protein>
    <submittedName>
        <fullName evidence="3">Phage protein</fullName>
    </submittedName>
</protein>
<reference evidence="3 4" key="1">
    <citation type="submission" date="2019-04" db="EMBL/GenBank/DDBJ databases">
        <authorList>
            <consortium name="Pathogen Informatics"/>
        </authorList>
    </citation>
    <scope>NUCLEOTIDE SEQUENCE [LARGE SCALE GENOMIC DNA]</scope>
    <source>
        <strain evidence="3 4">K36395</strain>
    </source>
</reference>
<sequence length="246" mass="28427">MDKLQKSNLEKLNLSTEKMKQLTVENPNHFKTSRLGQSMTNYSNQLEREIRGKRRRNRTFHYGTVVYVDFGINFGSEFSAPHYAITLEKSDSKNKNTITVIPLTSKPGRNNLKLEFNLAQGLGLLTHQLIQSAQQKVEEEIKTKYNNKKLWEVFEDLETQGKDDEIERIDALLVKLEDSVDQAFTRLKKYRSDLDKTTYAKIDAITTIDKIKIFKQIGPLDALGIAQLLEPQMKIISDEIKSRYLI</sequence>
<comment type="caution">
    <text evidence="3">The sequence shown here is derived from an EMBL/GenBank/DDBJ whole genome shotgun (WGS) entry which is preliminary data.</text>
</comment>
<evidence type="ECO:0000256" key="1">
    <source>
        <dbReference type="ARBA" id="ARBA00007521"/>
    </source>
</evidence>
<keyword evidence="2" id="KW-1277">Toxin-antitoxin system</keyword>
<name>A0A8B6J3D8_STRPY</name>
<proteinExistence type="inferred from homology"/>
<dbReference type="InterPro" id="IPR003477">
    <property type="entry name" value="PemK-like"/>
</dbReference>
<gene>
    <name evidence="3" type="ORF">SAMEA1711581_01645</name>
</gene>